<dbReference type="Proteomes" id="UP001374579">
    <property type="component" value="Unassembled WGS sequence"/>
</dbReference>
<comment type="similarity">
    <text evidence="1">Belongs to the IER family.</text>
</comment>
<reference evidence="3 4" key="1">
    <citation type="submission" date="2024-02" db="EMBL/GenBank/DDBJ databases">
        <title>Chromosome-scale genome assembly of the rough periwinkle Littorina saxatilis.</title>
        <authorList>
            <person name="De Jode A."/>
            <person name="Faria R."/>
            <person name="Formenti G."/>
            <person name="Sims Y."/>
            <person name="Smith T.P."/>
            <person name="Tracey A."/>
            <person name="Wood J.M.D."/>
            <person name="Zagrodzka Z.B."/>
            <person name="Johannesson K."/>
            <person name="Butlin R.K."/>
            <person name="Leder E.H."/>
        </authorList>
    </citation>
    <scope>NUCLEOTIDE SEQUENCE [LARGE SCALE GENOMIC DNA]</scope>
    <source>
        <strain evidence="3">Snail1</strain>
        <tissue evidence="3">Muscle</tissue>
    </source>
</reference>
<evidence type="ECO:0000256" key="2">
    <source>
        <dbReference type="SAM" id="MobiDB-lite"/>
    </source>
</evidence>
<keyword evidence="4" id="KW-1185">Reference proteome</keyword>
<proteinExistence type="inferred from homology"/>
<dbReference type="PANTHER" id="PTHR15895">
    <property type="entry name" value="IMMEDIATE EARLY RESPONSE GENE"/>
    <property type="match status" value="1"/>
</dbReference>
<sequence length="352" mass="36725">MSATMEVQVPESQRLIAVSLGKIAMSRGQKGGINLHKNLLVATVLHKARTAYMIQQFARQRASQSPSPPPSTTAAATSSPPPPSNVEMREQQPSGEVSEPSSNTTTTYSSSSSSQSSLSSSSSVTAAPTFSPAAPSSSSPAAPPVAGVAAPSAESGSLPLFDGADVSSVQVAECEDKENTPPPSLTSSPIGDATQCEKRLQGENKNTIKDSEKNTVLPLSKPRHGTSVTQKSARGDYVSKGCCLLKRRRVMSSDHENVSAPKVRIVDTRLSPKQQDSTPEPMQCDSPQISNLVNIFSSSFAGLSGAGGEPSVRSVTVVGLSVSTTHKLSDNTCAQEMMVGLDSVRQSLVLSV</sequence>
<dbReference type="EMBL" id="JBAMIC010000018">
    <property type="protein sequence ID" value="KAK7095456.1"/>
    <property type="molecule type" value="Genomic_DNA"/>
</dbReference>
<protein>
    <submittedName>
        <fullName evidence="3">Uncharacterized protein</fullName>
    </submittedName>
</protein>
<feature type="region of interest" description="Disordered" evidence="2">
    <location>
        <begin position="202"/>
        <end position="233"/>
    </location>
</feature>
<organism evidence="3 4">
    <name type="scientific">Littorina saxatilis</name>
    <dbReference type="NCBI Taxonomy" id="31220"/>
    <lineage>
        <taxon>Eukaryota</taxon>
        <taxon>Metazoa</taxon>
        <taxon>Spiralia</taxon>
        <taxon>Lophotrochozoa</taxon>
        <taxon>Mollusca</taxon>
        <taxon>Gastropoda</taxon>
        <taxon>Caenogastropoda</taxon>
        <taxon>Littorinimorpha</taxon>
        <taxon>Littorinoidea</taxon>
        <taxon>Littorinidae</taxon>
        <taxon>Littorina</taxon>
    </lineage>
</organism>
<dbReference type="InterPro" id="IPR008653">
    <property type="entry name" value="IER"/>
</dbReference>
<feature type="region of interest" description="Disordered" evidence="2">
    <location>
        <begin position="57"/>
        <end position="154"/>
    </location>
</feature>
<comment type="caution">
    <text evidence="3">The sequence shown here is derived from an EMBL/GenBank/DDBJ whole genome shotgun (WGS) entry which is preliminary data.</text>
</comment>
<gene>
    <name evidence="3" type="ORF">V1264_006857</name>
</gene>
<evidence type="ECO:0000313" key="3">
    <source>
        <dbReference type="EMBL" id="KAK7095456.1"/>
    </source>
</evidence>
<feature type="compositionally biased region" description="Low complexity" evidence="2">
    <location>
        <begin position="98"/>
        <end position="154"/>
    </location>
</feature>
<evidence type="ECO:0000256" key="1">
    <source>
        <dbReference type="ARBA" id="ARBA00006186"/>
    </source>
</evidence>
<dbReference type="Pfam" id="PF05760">
    <property type="entry name" value="IER"/>
    <property type="match status" value="1"/>
</dbReference>
<name>A0AAN9AXX9_9CAEN</name>
<evidence type="ECO:0000313" key="4">
    <source>
        <dbReference type="Proteomes" id="UP001374579"/>
    </source>
</evidence>
<feature type="region of interest" description="Disordered" evidence="2">
    <location>
        <begin position="173"/>
        <end position="192"/>
    </location>
</feature>
<feature type="compositionally biased region" description="Basic and acidic residues" evidence="2">
    <location>
        <begin position="202"/>
        <end position="213"/>
    </location>
</feature>
<dbReference type="AlphaFoldDB" id="A0AAN9AXX9"/>
<accession>A0AAN9AXX9</accession>